<feature type="binding site" evidence="7">
    <location>
        <position position="405"/>
    </location>
    <ligand>
        <name>Zn(2+)</name>
        <dbReference type="ChEBI" id="CHEBI:29105"/>
        <label>1</label>
        <note>catalytic</note>
    </ligand>
</feature>
<dbReference type="Pfam" id="PF01401">
    <property type="entry name" value="Peptidase_M2"/>
    <property type="match status" value="1"/>
</dbReference>
<proteinExistence type="predicted"/>
<feature type="binding site" evidence="9">
    <location>
        <position position="377"/>
    </location>
    <ligand>
        <name>Zn(2+)</name>
        <dbReference type="ChEBI" id="CHEBI:29105"/>
        <label>2</label>
        <note>catalytic</note>
    </ligand>
</feature>
<feature type="binding site" evidence="9">
    <location>
        <position position="405"/>
    </location>
    <ligand>
        <name>Zn(2+)</name>
        <dbReference type="ChEBI" id="CHEBI:29105"/>
        <label>2</label>
        <note>catalytic</note>
    </ligand>
</feature>
<keyword evidence="1 10" id="KW-0732">Signal</keyword>
<evidence type="ECO:0000256" key="3">
    <source>
        <dbReference type="ARBA" id="ARBA00023180"/>
    </source>
</evidence>
<feature type="active site" description="Proton donor 1" evidence="4">
    <location>
        <position position="508"/>
    </location>
</feature>
<feature type="binding site" evidence="6">
    <location>
        <position position="517"/>
    </location>
    <ligand>
        <name>chloride</name>
        <dbReference type="ChEBI" id="CHEBI:17996"/>
        <label>1</label>
    </ligand>
</feature>
<feature type="binding site" evidence="9">
    <location>
        <position position="381"/>
    </location>
    <ligand>
        <name>Zn(2+)</name>
        <dbReference type="ChEBI" id="CHEBI:29105"/>
        <label>2</label>
        <note>catalytic</note>
    </ligand>
</feature>
<dbReference type="PRINTS" id="PR00791">
    <property type="entry name" value="PEPDIPTASEA"/>
</dbReference>
<dbReference type="AlphaFoldDB" id="A0A520MX90"/>
<name>A0A520MX90_9GAMM</name>
<feature type="chain" id="PRO_5021739679" evidence="10">
    <location>
        <begin position="24"/>
        <end position="609"/>
    </location>
</feature>
<evidence type="ECO:0000256" key="2">
    <source>
        <dbReference type="ARBA" id="ARBA00023157"/>
    </source>
</evidence>
<comment type="caution">
    <text evidence="11">The sequence shown here is derived from an EMBL/GenBank/DDBJ whole genome shotgun (WGS) entry which is preliminary data.</text>
</comment>
<feature type="binding site" evidence="6">
    <location>
        <position position="215"/>
    </location>
    <ligand>
        <name>chloride</name>
        <dbReference type="ChEBI" id="CHEBI:17996"/>
        <label>1</label>
    </ligand>
</feature>
<gene>
    <name evidence="11" type="ORF">EVA92_04545</name>
</gene>
<dbReference type="PROSITE" id="PS51257">
    <property type="entry name" value="PROKAR_LIPOPROTEIN"/>
    <property type="match status" value="1"/>
</dbReference>
<evidence type="ECO:0000256" key="9">
    <source>
        <dbReference type="PIRSR" id="PIRSR601548-8"/>
    </source>
</evidence>
<evidence type="ECO:0000256" key="1">
    <source>
        <dbReference type="ARBA" id="ARBA00022729"/>
    </source>
</evidence>
<evidence type="ECO:0000313" key="12">
    <source>
        <dbReference type="Proteomes" id="UP000315825"/>
    </source>
</evidence>
<keyword evidence="2 8" id="KW-1015">Disulfide bond</keyword>
<organism evidence="11 12">
    <name type="scientific">SAR86 cluster bacterium</name>
    <dbReference type="NCBI Taxonomy" id="2030880"/>
    <lineage>
        <taxon>Bacteria</taxon>
        <taxon>Pseudomonadati</taxon>
        <taxon>Pseudomonadota</taxon>
        <taxon>Gammaproteobacteria</taxon>
        <taxon>SAR86 cluster</taxon>
    </lineage>
</organism>
<evidence type="ECO:0000313" key="11">
    <source>
        <dbReference type="EMBL" id="RZO25799.1"/>
    </source>
</evidence>
<feature type="disulfide bond" evidence="8">
    <location>
        <begin position="533"/>
        <end position="545"/>
    </location>
</feature>
<accession>A0A520MX90</accession>
<dbReference type="PANTHER" id="PTHR10514:SF27">
    <property type="entry name" value="ANGIOTENSIN-CONVERTING ENZYME"/>
    <property type="match status" value="1"/>
</dbReference>
<dbReference type="CDD" id="cd06461">
    <property type="entry name" value="M2_ACE"/>
    <property type="match status" value="1"/>
</dbReference>
<dbReference type="PANTHER" id="PTHR10514">
    <property type="entry name" value="ANGIOTENSIN-CONVERTING ENZYME"/>
    <property type="match status" value="1"/>
</dbReference>
<dbReference type="GO" id="GO:0016020">
    <property type="term" value="C:membrane"/>
    <property type="evidence" value="ECO:0007669"/>
    <property type="project" value="InterPro"/>
</dbReference>
<reference evidence="11 12" key="1">
    <citation type="submission" date="2019-02" db="EMBL/GenBank/DDBJ databases">
        <title>Prokaryotic population dynamics and viral predation in marine succession experiment using metagenomics: the confinement effect.</title>
        <authorList>
            <person name="Haro-Moreno J.M."/>
            <person name="Rodriguez-Valera F."/>
            <person name="Lopez-Perez M."/>
        </authorList>
    </citation>
    <scope>NUCLEOTIDE SEQUENCE [LARGE SCALE GENOMIC DNA]</scope>
    <source>
        <strain evidence="11">MED-G159</strain>
    </source>
</reference>
<dbReference type="GO" id="GO:0006508">
    <property type="term" value="P:proteolysis"/>
    <property type="evidence" value="ECO:0007669"/>
    <property type="project" value="InterPro"/>
</dbReference>
<sequence>MKQSFIYPFLLLLLISCSNQDLSVENKVDKLTVDDAKEFLTNYEIRSQQEGPIISSASWISSNFISHDSQVVIADYSKRFTLKALEDARIAASFDDLDLEVSDRRALSLIKNGFVMPPPLNEELAGELSIIMSELEAAYGTGKHCFTDDECYDLEGFEAIIDNSRDADELLRAWAGWREIGKPMKEKYLRMVEIGNLGAQDLGYAGLSDLWFSKYDMPAEQFAIDIDQVYEDIRPLYEALQCHVRAELNEVYGDEVVSLTDPIPAHILGNMWAQSWANVYDLVFEENSESKSIDLTKIINDRGMTEIEMVEVAEEFFISLGFSNLPDTFWERSLFVKPADRDVVCHASAWDIDSKNQDLRIKMCIEKNAEDFSTIHHELGHIFYYQAYADQPSIFQRGANDGFHEALGDLLTLSITPGYLEQIDFVTSEEADQAKQDALAFLMKQALEGVVTAPWTLMLDKWRMAVFNGDVSPDEMNAYWWELREKYQGVKSANERPDDAFDPGAKYHIPGNTPYTRYYLARVLQYQFHEGLCNAMGFEGPLHECSIYGSEIAGDQLRAMLALGQSRPWQDALESIIGTRELSGTSMLNYYAPLKEWLDEKNKGRVCGW</sequence>
<dbReference type="GO" id="GO:0008241">
    <property type="term" value="F:peptidyl-dipeptidase activity"/>
    <property type="evidence" value="ECO:0007669"/>
    <property type="project" value="InterPro"/>
</dbReference>
<feature type="active site" description="Proton acceptor 1" evidence="4">
    <location>
        <position position="378"/>
    </location>
</feature>
<dbReference type="PROSITE" id="PS52011">
    <property type="entry name" value="PEPTIDASE_M2"/>
    <property type="match status" value="1"/>
</dbReference>
<dbReference type="GO" id="GO:0008237">
    <property type="term" value="F:metallopeptidase activity"/>
    <property type="evidence" value="ECO:0007669"/>
    <property type="project" value="InterPro"/>
</dbReference>
<feature type="active site" description="Proton donor 2" evidence="5">
    <location>
        <position position="508"/>
    </location>
</feature>
<protein>
    <submittedName>
        <fullName evidence="11">Peptidase M2 family protein</fullName>
    </submittedName>
</protein>
<feature type="disulfide bond" evidence="8">
    <location>
        <begin position="145"/>
        <end position="151"/>
    </location>
</feature>
<feature type="signal peptide" evidence="10">
    <location>
        <begin position="1"/>
        <end position="23"/>
    </location>
</feature>
<feature type="binding site" evidence="7">
    <location>
        <position position="381"/>
    </location>
    <ligand>
        <name>Zn(2+)</name>
        <dbReference type="ChEBI" id="CHEBI:29105"/>
        <label>1</label>
        <note>catalytic</note>
    </ligand>
</feature>
<dbReference type="SUPFAM" id="SSF55486">
    <property type="entry name" value="Metalloproteases ('zincins'), catalytic domain"/>
    <property type="match status" value="1"/>
</dbReference>
<evidence type="ECO:0000256" key="6">
    <source>
        <dbReference type="PIRSR" id="PIRSR601548-2"/>
    </source>
</evidence>
<keyword evidence="3" id="KW-0325">Glycoprotein</keyword>
<dbReference type="Gene3D" id="1.10.1370.30">
    <property type="match status" value="1"/>
</dbReference>
<evidence type="ECO:0000256" key="4">
    <source>
        <dbReference type="PIRSR" id="PIRSR601548-1"/>
    </source>
</evidence>
<dbReference type="Proteomes" id="UP000315825">
    <property type="component" value="Unassembled WGS sequence"/>
</dbReference>
<keyword evidence="7" id="KW-0862">Zinc</keyword>
<dbReference type="EMBL" id="SHBE01000010">
    <property type="protein sequence ID" value="RZO25799.1"/>
    <property type="molecule type" value="Genomic_DNA"/>
</dbReference>
<evidence type="ECO:0000256" key="8">
    <source>
        <dbReference type="PIRSR" id="PIRSR601548-4"/>
    </source>
</evidence>
<feature type="binding site" evidence="7">
    <location>
        <position position="377"/>
    </location>
    <ligand>
        <name>Zn(2+)</name>
        <dbReference type="ChEBI" id="CHEBI:29105"/>
        <label>1</label>
        <note>catalytic</note>
    </ligand>
</feature>
<dbReference type="InterPro" id="IPR001548">
    <property type="entry name" value="Peptidase_M2"/>
</dbReference>
<evidence type="ECO:0000256" key="10">
    <source>
        <dbReference type="SAM" id="SignalP"/>
    </source>
</evidence>
<keyword evidence="7" id="KW-0479">Metal-binding</keyword>
<feature type="active site" description="Proton acceptor 2" evidence="5">
    <location>
        <position position="378"/>
    </location>
</feature>
<evidence type="ECO:0000256" key="7">
    <source>
        <dbReference type="PIRSR" id="PIRSR601548-3"/>
    </source>
</evidence>
<feature type="disulfide bond" evidence="8">
    <location>
        <begin position="345"/>
        <end position="364"/>
    </location>
</feature>
<evidence type="ECO:0000256" key="5">
    <source>
        <dbReference type="PIRSR" id="PIRSR601548-11"/>
    </source>
</evidence>